<accession>A0AAD2Q323</accession>
<gene>
    <name evidence="1" type="ORF">MYCIT1_LOCUS12051</name>
</gene>
<name>A0AAD2Q323_9AGAR</name>
<evidence type="ECO:0000313" key="1">
    <source>
        <dbReference type="EMBL" id="CAK5268767.1"/>
    </source>
</evidence>
<comment type="caution">
    <text evidence="1">The sequence shown here is derived from an EMBL/GenBank/DDBJ whole genome shotgun (WGS) entry which is preliminary data.</text>
</comment>
<dbReference type="EMBL" id="CAVNYO010000138">
    <property type="protein sequence ID" value="CAK5268767.1"/>
    <property type="molecule type" value="Genomic_DNA"/>
</dbReference>
<dbReference type="Proteomes" id="UP001295794">
    <property type="component" value="Unassembled WGS sequence"/>
</dbReference>
<evidence type="ECO:0000313" key="2">
    <source>
        <dbReference type="Proteomes" id="UP001295794"/>
    </source>
</evidence>
<reference evidence="1" key="1">
    <citation type="submission" date="2023-11" db="EMBL/GenBank/DDBJ databases">
        <authorList>
            <person name="De Vega J J."/>
            <person name="De Vega J J."/>
        </authorList>
    </citation>
    <scope>NUCLEOTIDE SEQUENCE</scope>
</reference>
<sequence length="83" mass="9490">VYLIQNAHHKTSSVDRVVLVSSGGVTIPDDHLWTLAVVVELSPPRMGRFRIFTQRCCQIQRNLSKRSMKRGIALMRSRNCRVV</sequence>
<organism evidence="1 2">
    <name type="scientific">Mycena citricolor</name>
    <dbReference type="NCBI Taxonomy" id="2018698"/>
    <lineage>
        <taxon>Eukaryota</taxon>
        <taxon>Fungi</taxon>
        <taxon>Dikarya</taxon>
        <taxon>Basidiomycota</taxon>
        <taxon>Agaricomycotina</taxon>
        <taxon>Agaricomycetes</taxon>
        <taxon>Agaricomycetidae</taxon>
        <taxon>Agaricales</taxon>
        <taxon>Marasmiineae</taxon>
        <taxon>Mycenaceae</taxon>
        <taxon>Mycena</taxon>
    </lineage>
</organism>
<feature type="non-terminal residue" evidence="1">
    <location>
        <position position="83"/>
    </location>
</feature>
<keyword evidence="2" id="KW-1185">Reference proteome</keyword>
<proteinExistence type="predicted"/>
<dbReference type="AlphaFoldDB" id="A0AAD2Q323"/>
<protein>
    <submittedName>
        <fullName evidence="1">Uncharacterized protein</fullName>
    </submittedName>
</protein>